<sequence>MPAVSLPLQQVKSNAVALAIESPNPTRLVSNLAFLAVCLLLVVAYYFKFASWDRTLLAQNSPSPQPLAAQRDYFSRLFWGRSREISSSKPAMPTNKSSGKDRKKGDHRARPQQTGNPPYWVQQHGDPVPEDSPVSAPAQERIPRVFSSRPPPPPPMTPLAIETGPFQFQERQHSAAVSIAGDATIPFYQHQNPDYSAGSSAYSTAMPGFQGYSASPQQVSYTRTLTFNSPQDVSSAAELDTTIPSFSPHSFPSSNPLLPPPHDSFSEHEVEVHGDVISVMDDAGMGWKRHTRVYGGGVCLACLASGGEGDDEGGFYGPNVPLEDRRY</sequence>
<protein>
    <submittedName>
        <fullName evidence="3">Uncharacterized protein</fullName>
    </submittedName>
</protein>
<dbReference type="AlphaFoldDB" id="A0AAW0Q549"/>
<feature type="compositionally biased region" description="Polar residues" evidence="1">
    <location>
        <begin position="87"/>
        <end position="97"/>
    </location>
</feature>
<name>A0AAW0Q549_9PEZI</name>
<dbReference type="EMBL" id="JAQQWP010000012">
    <property type="protein sequence ID" value="KAK8092934.1"/>
    <property type="molecule type" value="Genomic_DNA"/>
</dbReference>
<accession>A0AAW0Q549</accession>
<reference evidence="3 4" key="1">
    <citation type="submission" date="2023-01" db="EMBL/GenBank/DDBJ databases">
        <title>Analysis of 21 Apiospora genomes using comparative genomics revels a genus with tremendous synthesis potential of carbohydrate active enzymes and secondary metabolites.</title>
        <authorList>
            <person name="Sorensen T."/>
        </authorList>
    </citation>
    <scope>NUCLEOTIDE SEQUENCE [LARGE SCALE GENOMIC DNA]</scope>
    <source>
        <strain evidence="3 4">CBS 117206</strain>
    </source>
</reference>
<evidence type="ECO:0000256" key="2">
    <source>
        <dbReference type="SAM" id="Phobius"/>
    </source>
</evidence>
<dbReference type="Proteomes" id="UP001392437">
    <property type="component" value="Unassembled WGS sequence"/>
</dbReference>
<organism evidence="3 4">
    <name type="scientific">Apiospora kogelbergensis</name>
    <dbReference type="NCBI Taxonomy" id="1337665"/>
    <lineage>
        <taxon>Eukaryota</taxon>
        <taxon>Fungi</taxon>
        <taxon>Dikarya</taxon>
        <taxon>Ascomycota</taxon>
        <taxon>Pezizomycotina</taxon>
        <taxon>Sordariomycetes</taxon>
        <taxon>Xylariomycetidae</taxon>
        <taxon>Amphisphaeriales</taxon>
        <taxon>Apiosporaceae</taxon>
        <taxon>Apiospora</taxon>
    </lineage>
</organism>
<keyword evidence="4" id="KW-1185">Reference proteome</keyword>
<keyword evidence="2" id="KW-0812">Transmembrane</keyword>
<feature type="transmembrane region" description="Helical" evidence="2">
    <location>
        <begin position="28"/>
        <end position="47"/>
    </location>
</feature>
<evidence type="ECO:0000256" key="1">
    <source>
        <dbReference type="SAM" id="MobiDB-lite"/>
    </source>
</evidence>
<keyword evidence="2" id="KW-1133">Transmembrane helix</keyword>
<comment type="caution">
    <text evidence="3">The sequence shown here is derived from an EMBL/GenBank/DDBJ whole genome shotgun (WGS) entry which is preliminary data.</text>
</comment>
<evidence type="ECO:0000313" key="3">
    <source>
        <dbReference type="EMBL" id="KAK8092934.1"/>
    </source>
</evidence>
<feature type="region of interest" description="Disordered" evidence="1">
    <location>
        <begin position="85"/>
        <end position="137"/>
    </location>
</feature>
<evidence type="ECO:0000313" key="4">
    <source>
        <dbReference type="Proteomes" id="UP001392437"/>
    </source>
</evidence>
<keyword evidence="2" id="KW-0472">Membrane</keyword>
<proteinExistence type="predicted"/>
<gene>
    <name evidence="3" type="ORF">PG999_014521</name>
</gene>